<keyword evidence="3" id="KW-1185">Reference proteome</keyword>
<dbReference type="SUPFAM" id="SSF50965">
    <property type="entry name" value="Galactose oxidase, central domain"/>
    <property type="match status" value="1"/>
</dbReference>
<sequence>MPFNTSSIPWEALNTINTFNTCDMTCIVEPSLGLLLIIGGTHPPEAGFQVYNFTSNAWNEIRNLINYSEGFGLIFQPRSILIEPKIILIWGGLTGAPPPIRVIYKLNMTSSKILNCVGIARSREGVFIFGGVDKDIPIIEKGEGASSGLSYIYNITESRIVQPSYQLPFNFTHSVVGVIGDFMHIIVLSYNDYLEDKQISIIPFNFARFKFESPVVTSTNLTKARLRAAGVQPPGSDVVLIYGGVIYQNSSAPETGITLDTMLVYNMTLRSWTDTVNLVTDASAYNFEFSNTINTLSSPINTSQWPIAAIGLTITLAILAICIMNVMIFLIKKLKKLKSVMFMGVYI</sequence>
<gene>
    <name evidence="2" type="ORF">DERYTH_LOCUS3945</name>
</gene>
<evidence type="ECO:0000313" key="3">
    <source>
        <dbReference type="Proteomes" id="UP000789405"/>
    </source>
</evidence>
<dbReference type="Proteomes" id="UP000789405">
    <property type="component" value="Unassembled WGS sequence"/>
</dbReference>
<dbReference type="InterPro" id="IPR015915">
    <property type="entry name" value="Kelch-typ_b-propeller"/>
</dbReference>
<evidence type="ECO:0000313" key="2">
    <source>
        <dbReference type="EMBL" id="CAG8522562.1"/>
    </source>
</evidence>
<protein>
    <submittedName>
        <fullName evidence="2">14765_t:CDS:1</fullName>
    </submittedName>
</protein>
<keyword evidence="1" id="KW-0812">Transmembrane</keyword>
<name>A0A9N9AAC4_9GLOM</name>
<evidence type="ECO:0000256" key="1">
    <source>
        <dbReference type="SAM" id="Phobius"/>
    </source>
</evidence>
<dbReference type="InterPro" id="IPR011043">
    <property type="entry name" value="Gal_Oxase/kelch_b-propeller"/>
</dbReference>
<dbReference type="Gene3D" id="2.120.10.80">
    <property type="entry name" value="Kelch-type beta propeller"/>
    <property type="match status" value="1"/>
</dbReference>
<reference evidence="2" key="1">
    <citation type="submission" date="2021-06" db="EMBL/GenBank/DDBJ databases">
        <authorList>
            <person name="Kallberg Y."/>
            <person name="Tangrot J."/>
            <person name="Rosling A."/>
        </authorList>
    </citation>
    <scope>NUCLEOTIDE SEQUENCE</scope>
    <source>
        <strain evidence="2">MA453B</strain>
    </source>
</reference>
<dbReference type="OrthoDB" id="2433051at2759"/>
<dbReference type="AlphaFoldDB" id="A0A9N9AAC4"/>
<accession>A0A9N9AAC4</accession>
<keyword evidence="1" id="KW-0472">Membrane</keyword>
<proteinExistence type="predicted"/>
<comment type="caution">
    <text evidence="2">The sequence shown here is derived from an EMBL/GenBank/DDBJ whole genome shotgun (WGS) entry which is preliminary data.</text>
</comment>
<dbReference type="EMBL" id="CAJVPY010001450">
    <property type="protein sequence ID" value="CAG8522562.1"/>
    <property type="molecule type" value="Genomic_DNA"/>
</dbReference>
<keyword evidence="1" id="KW-1133">Transmembrane helix</keyword>
<feature type="transmembrane region" description="Helical" evidence="1">
    <location>
        <begin position="305"/>
        <end position="331"/>
    </location>
</feature>
<organism evidence="2 3">
    <name type="scientific">Dentiscutata erythropus</name>
    <dbReference type="NCBI Taxonomy" id="1348616"/>
    <lineage>
        <taxon>Eukaryota</taxon>
        <taxon>Fungi</taxon>
        <taxon>Fungi incertae sedis</taxon>
        <taxon>Mucoromycota</taxon>
        <taxon>Glomeromycotina</taxon>
        <taxon>Glomeromycetes</taxon>
        <taxon>Diversisporales</taxon>
        <taxon>Gigasporaceae</taxon>
        <taxon>Dentiscutata</taxon>
    </lineage>
</organism>